<proteinExistence type="predicted"/>
<dbReference type="EMBL" id="HBDW01002090">
    <property type="protein sequence ID" value="CAD8218006.1"/>
    <property type="molecule type" value="Transcribed_RNA"/>
</dbReference>
<feature type="compositionally biased region" description="Basic and acidic residues" evidence="4">
    <location>
        <begin position="16"/>
        <end position="31"/>
    </location>
</feature>
<dbReference type="GO" id="GO:0008622">
    <property type="term" value="C:epsilon DNA polymerase complex"/>
    <property type="evidence" value="ECO:0007669"/>
    <property type="project" value="TreeGrafter"/>
</dbReference>
<dbReference type="GO" id="GO:0031507">
    <property type="term" value="P:heterochromatin formation"/>
    <property type="evidence" value="ECO:0007669"/>
    <property type="project" value="TreeGrafter"/>
</dbReference>
<feature type="domain" description="Transcription factor CBF/NF-Y/archaeal histone" evidence="5">
    <location>
        <begin position="67"/>
        <end position="114"/>
    </location>
</feature>
<dbReference type="SUPFAM" id="SSF47113">
    <property type="entry name" value="Histone-fold"/>
    <property type="match status" value="1"/>
</dbReference>
<feature type="region of interest" description="Disordered" evidence="4">
    <location>
        <begin position="1"/>
        <end position="31"/>
    </location>
</feature>
<evidence type="ECO:0000313" key="6">
    <source>
        <dbReference type="EMBL" id="CAD8218006.1"/>
    </source>
</evidence>
<dbReference type="AlphaFoldDB" id="A0A7R9SXH0"/>
<accession>A0A7R9SXH0</accession>
<feature type="region of interest" description="Disordered" evidence="4">
    <location>
        <begin position="159"/>
        <end position="185"/>
    </location>
</feature>
<evidence type="ECO:0000256" key="1">
    <source>
        <dbReference type="ARBA" id="ARBA00004123"/>
    </source>
</evidence>
<gene>
    <name evidence="6" type="ORF">PPRO1472_LOCUS1448</name>
</gene>
<organism evidence="6">
    <name type="scientific">Pycnococcus provasolii</name>
    <dbReference type="NCBI Taxonomy" id="41880"/>
    <lineage>
        <taxon>Eukaryota</taxon>
        <taxon>Viridiplantae</taxon>
        <taxon>Chlorophyta</taxon>
        <taxon>Pseudoscourfieldiophyceae</taxon>
        <taxon>Pseudoscourfieldiales</taxon>
        <taxon>Pycnococcaceae</taxon>
        <taxon>Pycnococcus</taxon>
    </lineage>
</organism>
<dbReference type="Gene3D" id="1.10.20.10">
    <property type="entry name" value="Histone, subunit A"/>
    <property type="match status" value="1"/>
</dbReference>
<keyword evidence="3" id="KW-0175">Coiled coil</keyword>
<feature type="coiled-coil region" evidence="3">
    <location>
        <begin position="127"/>
        <end position="154"/>
    </location>
</feature>
<dbReference type="GO" id="GO:0031490">
    <property type="term" value="F:chromatin DNA binding"/>
    <property type="evidence" value="ECO:0007669"/>
    <property type="project" value="TreeGrafter"/>
</dbReference>
<comment type="subcellular location">
    <subcellularLocation>
        <location evidence="1">Nucleus</location>
    </subcellularLocation>
</comment>
<dbReference type="GO" id="GO:0046982">
    <property type="term" value="F:protein heterodimerization activity"/>
    <property type="evidence" value="ECO:0007669"/>
    <property type="project" value="InterPro"/>
</dbReference>
<protein>
    <recommendedName>
        <fullName evidence="5">Transcription factor CBF/NF-Y/archaeal histone domain-containing protein</fullName>
    </recommendedName>
</protein>
<dbReference type="InterPro" id="IPR051377">
    <property type="entry name" value="DNA_Pol-Epsilon_Subunit"/>
</dbReference>
<dbReference type="Pfam" id="PF00808">
    <property type="entry name" value="CBFD_NFYB_HMF"/>
    <property type="match status" value="1"/>
</dbReference>
<sequence>MAGESTPGNLLVPGPAEEKDNASDHLNDDLPRAQIKRIVQRKLAALAGGTGAGTGTGAGASTSRPMTVSTDAVVAFTESATMFVTMLAAAASDVCSETDKKRQTINANDVFKALEELEMPDLNEPLKASLEAFKKEAEEKAKTKKRKAAENTAAAAAAAAAAATAAASPPPVEGAAVPMAVEPVG</sequence>
<dbReference type="InterPro" id="IPR003958">
    <property type="entry name" value="CBFA_NFYB_domain"/>
</dbReference>
<evidence type="ECO:0000259" key="5">
    <source>
        <dbReference type="Pfam" id="PF00808"/>
    </source>
</evidence>
<evidence type="ECO:0000256" key="3">
    <source>
        <dbReference type="SAM" id="Coils"/>
    </source>
</evidence>
<evidence type="ECO:0000256" key="2">
    <source>
        <dbReference type="ARBA" id="ARBA00023242"/>
    </source>
</evidence>
<dbReference type="CDD" id="cd22928">
    <property type="entry name" value="HFD_POLE3_DPB4"/>
    <property type="match status" value="1"/>
</dbReference>
<evidence type="ECO:0000256" key="4">
    <source>
        <dbReference type="SAM" id="MobiDB-lite"/>
    </source>
</evidence>
<dbReference type="GO" id="GO:0006272">
    <property type="term" value="P:leading strand elongation"/>
    <property type="evidence" value="ECO:0007669"/>
    <property type="project" value="TreeGrafter"/>
</dbReference>
<dbReference type="GO" id="GO:0008623">
    <property type="term" value="C:CHRAC"/>
    <property type="evidence" value="ECO:0007669"/>
    <property type="project" value="TreeGrafter"/>
</dbReference>
<dbReference type="PANTHER" id="PTHR46172">
    <property type="entry name" value="DNA POLYMERASE EPSILON SUBUNIT 3"/>
    <property type="match status" value="1"/>
</dbReference>
<name>A0A7R9SXH0_9CHLO</name>
<dbReference type="InterPro" id="IPR009072">
    <property type="entry name" value="Histone-fold"/>
</dbReference>
<reference evidence="6" key="1">
    <citation type="submission" date="2021-01" db="EMBL/GenBank/DDBJ databases">
        <authorList>
            <person name="Corre E."/>
            <person name="Pelletier E."/>
            <person name="Niang G."/>
            <person name="Scheremetjew M."/>
            <person name="Finn R."/>
            <person name="Kale V."/>
            <person name="Holt S."/>
            <person name="Cochrane G."/>
            <person name="Meng A."/>
            <person name="Brown T."/>
            <person name="Cohen L."/>
        </authorList>
    </citation>
    <scope>NUCLEOTIDE SEQUENCE</scope>
    <source>
        <strain evidence="6">RCC251</strain>
    </source>
</reference>
<keyword evidence="2" id="KW-0539">Nucleus</keyword>
<dbReference type="GO" id="GO:0006974">
    <property type="term" value="P:DNA damage response"/>
    <property type="evidence" value="ECO:0007669"/>
    <property type="project" value="TreeGrafter"/>
</dbReference>
<dbReference type="PANTHER" id="PTHR46172:SF1">
    <property type="entry name" value="DNA POLYMERASE EPSILON SUBUNIT 3"/>
    <property type="match status" value="1"/>
</dbReference>